<dbReference type="EMBL" id="PKMF04000361">
    <property type="protein sequence ID" value="KAK7836116.1"/>
    <property type="molecule type" value="Genomic_DNA"/>
</dbReference>
<dbReference type="PANTHER" id="PTHR43991:SF21">
    <property type="entry name" value="GAMYB-BINDING PROTEIN"/>
    <property type="match status" value="1"/>
</dbReference>
<dbReference type="SUPFAM" id="SSF50978">
    <property type="entry name" value="WD40 repeat-like"/>
    <property type="match status" value="1"/>
</dbReference>
<dbReference type="AlphaFoldDB" id="A0AAW0KBW6"/>
<organism evidence="1 2">
    <name type="scientific">Quercus suber</name>
    <name type="common">Cork oak</name>
    <dbReference type="NCBI Taxonomy" id="58331"/>
    <lineage>
        <taxon>Eukaryota</taxon>
        <taxon>Viridiplantae</taxon>
        <taxon>Streptophyta</taxon>
        <taxon>Embryophyta</taxon>
        <taxon>Tracheophyta</taxon>
        <taxon>Spermatophyta</taxon>
        <taxon>Magnoliopsida</taxon>
        <taxon>eudicotyledons</taxon>
        <taxon>Gunneridae</taxon>
        <taxon>Pentapetalae</taxon>
        <taxon>rosids</taxon>
        <taxon>fabids</taxon>
        <taxon>Fagales</taxon>
        <taxon>Fagaceae</taxon>
        <taxon>Quercus</taxon>
    </lineage>
</organism>
<reference evidence="1 2" key="1">
    <citation type="journal article" date="2018" name="Sci. Data">
        <title>The draft genome sequence of cork oak.</title>
        <authorList>
            <person name="Ramos A.M."/>
            <person name="Usie A."/>
            <person name="Barbosa P."/>
            <person name="Barros P.M."/>
            <person name="Capote T."/>
            <person name="Chaves I."/>
            <person name="Simoes F."/>
            <person name="Abreu I."/>
            <person name="Carrasquinho I."/>
            <person name="Faro C."/>
            <person name="Guimaraes J.B."/>
            <person name="Mendonca D."/>
            <person name="Nobrega F."/>
            <person name="Rodrigues L."/>
            <person name="Saibo N.J.M."/>
            <person name="Varela M.C."/>
            <person name="Egas C."/>
            <person name="Matos J."/>
            <person name="Miguel C.M."/>
            <person name="Oliveira M.M."/>
            <person name="Ricardo C.P."/>
            <person name="Goncalves S."/>
        </authorList>
    </citation>
    <scope>NUCLEOTIDE SEQUENCE [LARGE SCALE GENOMIC DNA]</scope>
    <source>
        <strain evidence="2">cv. HL8</strain>
    </source>
</reference>
<dbReference type="Pfam" id="PF00400">
    <property type="entry name" value="WD40"/>
    <property type="match status" value="1"/>
</dbReference>
<protein>
    <submittedName>
        <fullName evidence="1">Wd repeat-containing protein c2a9.03</fullName>
    </submittedName>
</protein>
<dbReference type="InterPro" id="IPR015943">
    <property type="entry name" value="WD40/YVTN_repeat-like_dom_sf"/>
</dbReference>
<dbReference type="Proteomes" id="UP000237347">
    <property type="component" value="Unassembled WGS sequence"/>
</dbReference>
<keyword evidence="2" id="KW-1185">Reference proteome</keyword>
<sequence>MYCFPFLLAPPGAAKWLVLQNYSFASTWHLDGHSFATGNQDKTCQVWDIRKLSSPIAILKGNLGATESIHFSSDGQFMVVAKPEDFVHVYSKKSDYQKRQEIDFFGEIFGVSLRPDDESIDV</sequence>
<dbReference type="InterPro" id="IPR036322">
    <property type="entry name" value="WD40_repeat_dom_sf"/>
</dbReference>
<dbReference type="InterPro" id="IPR001680">
    <property type="entry name" value="WD40_rpt"/>
</dbReference>
<gene>
    <name evidence="1" type="ORF">CFP56_022918</name>
</gene>
<dbReference type="Gene3D" id="2.130.10.10">
    <property type="entry name" value="YVTN repeat-like/Quinoprotein amine dehydrogenase"/>
    <property type="match status" value="1"/>
</dbReference>
<evidence type="ECO:0000313" key="1">
    <source>
        <dbReference type="EMBL" id="KAK7836116.1"/>
    </source>
</evidence>
<proteinExistence type="predicted"/>
<dbReference type="PANTHER" id="PTHR43991">
    <property type="entry name" value="WD REPEAT PROTEIN (AFU_ORTHOLOGUE AFUA_8G05640)-RELATED"/>
    <property type="match status" value="1"/>
</dbReference>
<name>A0AAW0KBW6_QUESU</name>
<accession>A0AAW0KBW6</accession>
<evidence type="ECO:0000313" key="2">
    <source>
        <dbReference type="Proteomes" id="UP000237347"/>
    </source>
</evidence>
<comment type="caution">
    <text evidence="1">The sequence shown here is derived from an EMBL/GenBank/DDBJ whole genome shotgun (WGS) entry which is preliminary data.</text>
</comment>